<gene>
    <name evidence="9" type="primary">xanQ_1</name>
    <name evidence="9" type="ORF">DSM106044_01800</name>
</gene>
<dbReference type="OrthoDB" id="9805749at2"/>
<accession>A0A4U8Q8M3</accession>
<dbReference type="Pfam" id="PF00860">
    <property type="entry name" value="Xan_ur_permease"/>
    <property type="match status" value="1"/>
</dbReference>
<feature type="transmembrane region" description="Helical" evidence="8">
    <location>
        <begin position="414"/>
        <end position="434"/>
    </location>
</feature>
<comment type="subcellular location">
    <subcellularLocation>
        <location evidence="1">Cell membrane</location>
        <topology evidence="1">Multi-pass membrane protein</topology>
    </subcellularLocation>
</comment>
<keyword evidence="10" id="KW-1185">Reference proteome</keyword>
<evidence type="ECO:0000256" key="4">
    <source>
        <dbReference type="ARBA" id="ARBA00022475"/>
    </source>
</evidence>
<evidence type="ECO:0000256" key="7">
    <source>
        <dbReference type="ARBA" id="ARBA00023136"/>
    </source>
</evidence>
<name>A0A4U8Q8M3_9FIRM</name>
<organism evidence="9 10">
    <name type="scientific">Robinsoniella peoriensis</name>
    <dbReference type="NCBI Taxonomy" id="180332"/>
    <lineage>
        <taxon>Bacteria</taxon>
        <taxon>Bacillati</taxon>
        <taxon>Bacillota</taxon>
        <taxon>Clostridia</taxon>
        <taxon>Lachnospirales</taxon>
        <taxon>Lachnospiraceae</taxon>
        <taxon>Robinsoniella</taxon>
    </lineage>
</organism>
<feature type="transmembrane region" description="Helical" evidence="8">
    <location>
        <begin position="202"/>
        <end position="224"/>
    </location>
</feature>
<feature type="transmembrane region" description="Helical" evidence="8">
    <location>
        <begin position="353"/>
        <end position="374"/>
    </location>
</feature>
<dbReference type="NCBIfam" id="TIGR03173">
    <property type="entry name" value="pbuX"/>
    <property type="match status" value="1"/>
</dbReference>
<dbReference type="InterPro" id="IPR006043">
    <property type="entry name" value="NCS2"/>
</dbReference>
<keyword evidence="3" id="KW-0813">Transport</keyword>
<comment type="caution">
    <text evidence="9">The sequence shown here is derived from an EMBL/GenBank/DDBJ whole genome shotgun (WGS) entry which is preliminary data.</text>
</comment>
<dbReference type="AlphaFoldDB" id="A0A4U8Q8M3"/>
<feature type="transmembrane region" description="Helical" evidence="8">
    <location>
        <begin position="113"/>
        <end position="131"/>
    </location>
</feature>
<evidence type="ECO:0000256" key="8">
    <source>
        <dbReference type="SAM" id="Phobius"/>
    </source>
</evidence>
<evidence type="ECO:0000256" key="1">
    <source>
        <dbReference type="ARBA" id="ARBA00004651"/>
    </source>
</evidence>
<feature type="transmembrane region" description="Helical" evidence="8">
    <location>
        <begin position="178"/>
        <end position="195"/>
    </location>
</feature>
<evidence type="ECO:0000256" key="6">
    <source>
        <dbReference type="ARBA" id="ARBA00022989"/>
    </source>
</evidence>
<comment type="similarity">
    <text evidence="2">Belongs to the nucleobase:cation symporter-2 (NCS2) (TC 2.A.40) family.</text>
</comment>
<dbReference type="PANTHER" id="PTHR42810:SF2">
    <property type="entry name" value="PURINE PERMEASE C1399.01C-RELATED"/>
    <property type="match status" value="1"/>
</dbReference>
<evidence type="ECO:0000313" key="10">
    <source>
        <dbReference type="Proteomes" id="UP000306509"/>
    </source>
</evidence>
<dbReference type="GO" id="GO:0005886">
    <property type="term" value="C:plasma membrane"/>
    <property type="evidence" value="ECO:0007669"/>
    <property type="project" value="UniProtKB-SubCell"/>
</dbReference>
<dbReference type="NCBIfam" id="NF037981">
    <property type="entry name" value="NCS2_1"/>
    <property type="match status" value="1"/>
</dbReference>
<protein>
    <submittedName>
        <fullName evidence="9">Xanthine permease XanQ</fullName>
    </submittedName>
</protein>
<feature type="transmembrane region" description="Helical" evidence="8">
    <location>
        <begin position="325"/>
        <end position="347"/>
    </location>
</feature>
<keyword evidence="6 8" id="KW-1133">Transmembrane helix</keyword>
<keyword evidence="7 8" id="KW-0472">Membrane</keyword>
<dbReference type="InterPro" id="IPR017588">
    <property type="entry name" value="UacT-like"/>
</dbReference>
<dbReference type="EMBL" id="QGQD01000041">
    <property type="protein sequence ID" value="TLD01315.1"/>
    <property type="molecule type" value="Genomic_DNA"/>
</dbReference>
<feature type="transmembrane region" description="Helical" evidence="8">
    <location>
        <begin position="34"/>
        <end position="55"/>
    </location>
</feature>
<dbReference type="GO" id="GO:0042907">
    <property type="term" value="F:xanthine transmembrane transporter activity"/>
    <property type="evidence" value="ECO:0007669"/>
    <property type="project" value="TreeGrafter"/>
</dbReference>
<proteinExistence type="inferred from homology"/>
<feature type="transmembrane region" description="Helical" evidence="8">
    <location>
        <begin position="244"/>
        <end position="261"/>
    </location>
</feature>
<sequence length="452" mass="47215">MKANVNSNARVENIYQLNGRVPISKAIPFGLQHVLAMFVANIAPILIVTNAAGLTPEQKAMLIQNAMFIAGIGTLIQLYPVWKVGARLPIVMGVSFTFVTILCYVAATFGYPAAIGAILIGGIIEGTLGLCAKYWRKIVAPIVAACVVTAIGFSLLNVGASSFGGGAGSENFGSAQNLILGTVTLVSCLVFNIFAKSFWKQLSVLFGLVVGYVLAMVMGMVNFSEVASAGIVALPKVLPFIPEFNVSAIIAVTVIFLVSATETIGDTSAMAVTGLKRDVTDKEISGSLACDGYLSSVSSLFGCLPITSFSQNVGLIAMTKVVNRFTIMTGACVMILAGLFPVIGKLLATLPDAVLGGCTIMMFGSIVVSGVQMITRCGFNQRNTVITALSLGIGIGFTQVPAIFTIFPKMVQEVLANNCVAIVFIVAIVMNLVLPANMEVSGEGDSEESCSS</sequence>
<feature type="transmembrane region" description="Helical" evidence="8">
    <location>
        <begin position="61"/>
        <end position="81"/>
    </location>
</feature>
<feature type="transmembrane region" description="Helical" evidence="8">
    <location>
        <begin position="88"/>
        <end position="107"/>
    </location>
</feature>
<feature type="transmembrane region" description="Helical" evidence="8">
    <location>
        <begin position="386"/>
        <end position="408"/>
    </location>
</feature>
<evidence type="ECO:0000313" key="9">
    <source>
        <dbReference type="EMBL" id="TLD01315.1"/>
    </source>
</evidence>
<reference evidence="9 10" key="1">
    <citation type="journal article" date="2019" name="Anaerobe">
        <title>Detection of Robinsoniella peoriensis in multiple bone samples of a trauma patient.</title>
        <authorList>
            <person name="Schrottner P."/>
            <person name="Hartwich K."/>
            <person name="Bunk B."/>
            <person name="Schober I."/>
            <person name="Helbig S."/>
            <person name="Rudolph W.W."/>
            <person name="Gunzer F."/>
        </authorList>
    </citation>
    <scope>NUCLEOTIDE SEQUENCE [LARGE SCALE GENOMIC DNA]</scope>
    <source>
        <strain evidence="9 10">DSM 106044</strain>
    </source>
</reference>
<keyword evidence="4" id="KW-1003">Cell membrane</keyword>
<evidence type="ECO:0000256" key="5">
    <source>
        <dbReference type="ARBA" id="ARBA00022692"/>
    </source>
</evidence>
<evidence type="ECO:0000256" key="2">
    <source>
        <dbReference type="ARBA" id="ARBA00008821"/>
    </source>
</evidence>
<dbReference type="PANTHER" id="PTHR42810">
    <property type="entry name" value="PURINE PERMEASE C1399.01C-RELATED"/>
    <property type="match status" value="1"/>
</dbReference>
<dbReference type="STRING" id="180332.GCA_000797495_02232"/>
<dbReference type="InterPro" id="IPR006042">
    <property type="entry name" value="Xan_ur_permease"/>
</dbReference>
<dbReference type="RefSeq" id="WP_027295466.1">
    <property type="nucleotide sequence ID" value="NZ_CABMJZ010000065.1"/>
</dbReference>
<dbReference type="PROSITE" id="PS01116">
    <property type="entry name" value="XANTH_URACIL_PERMASE"/>
    <property type="match status" value="1"/>
</dbReference>
<dbReference type="Proteomes" id="UP000306509">
    <property type="component" value="Unassembled WGS sequence"/>
</dbReference>
<evidence type="ECO:0000256" key="3">
    <source>
        <dbReference type="ARBA" id="ARBA00022448"/>
    </source>
</evidence>
<keyword evidence="5 8" id="KW-0812">Transmembrane</keyword>
<dbReference type="NCBIfam" id="TIGR00801">
    <property type="entry name" value="ncs2"/>
    <property type="match status" value="1"/>
</dbReference>
<feature type="transmembrane region" description="Helical" evidence="8">
    <location>
        <begin position="138"/>
        <end position="158"/>
    </location>
</feature>